<accession>A0A401S2B5</accession>
<sequence length="250" mass="28181">MMDSMHAELITKFKSIISEMAKMEVTTALQPLEGKVSSQCGTILDLECSANEQDNQIASLQANVNALSATGESLTKKCENLETRSRWNNIRFMGLPEGLKGPRSTEFMAQLLQDLLSIETKPVLDSAHHTLHAKPKEGKLFCPMVIRVNQFQVRNHILRCTGNASFLVYNGKRIFIFPEFTLTVAKQRVVFAKVKKKLHSCPNIKFGLCYPAILHIILPSGLTYRYDDSGRAMHFVNKNLKRSQIDGWPN</sequence>
<evidence type="ECO:0000313" key="3">
    <source>
        <dbReference type="Proteomes" id="UP000287033"/>
    </source>
</evidence>
<dbReference type="OrthoDB" id="8861212at2759"/>
<protein>
    <submittedName>
        <fullName evidence="2">Uncharacterized protein</fullName>
    </submittedName>
</protein>
<comment type="caution">
    <text evidence="2">The sequence shown here is derived from an EMBL/GenBank/DDBJ whole genome shotgun (WGS) entry which is preliminary data.</text>
</comment>
<evidence type="ECO:0000313" key="2">
    <source>
        <dbReference type="EMBL" id="GCC24520.1"/>
    </source>
</evidence>
<reference evidence="2 3" key="1">
    <citation type="journal article" date="2018" name="Nat. Ecol. Evol.">
        <title>Shark genomes provide insights into elasmobranch evolution and the origin of vertebrates.</title>
        <authorList>
            <person name="Hara Y"/>
            <person name="Yamaguchi K"/>
            <person name="Onimaru K"/>
            <person name="Kadota M"/>
            <person name="Koyanagi M"/>
            <person name="Keeley SD"/>
            <person name="Tatsumi K"/>
            <person name="Tanaka K"/>
            <person name="Motone F"/>
            <person name="Kageyama Y"/>
            <person name="Nozu R"/>
            <person name="Adachi N"/>
            <person name="Nishimura O"/>
            <person name="Nakagawa R"/>
            <person name="Tanegashima C"/>
            <person name="Kiyatake I"/>
            <person name="Matsumoto R"/>
            <person name="Murakumo K"/>
            <person name="Nishida K"/>
            <person name="Terakita A"/>
            <person name="Kuratani S"/>
            <person name="Sato K"/>
            <person name="Hyodo S Kuraku.S."/>
        </authorList>
    </citation>
    <scope>NUCLEOTIDE SEQUENCE [LARGE SCALE GENOMIC DNA]</scope>
</reference>
<dbReference type="AlphaFoldDB" id="A0A401S2B5"/>
<feature type="coiled-coil region" evidence="1">
    <location>
        <begin position="43"/>
        <end position="84"/>
    </location>
</feature>
<dbReference type="EMBL" id="BEZZ01000059">
    <property type="protein sequence ID" value="GCC24520.1"/>
    <property type="molecule type" value="Genomic_DNA"/>
</dbReference>
<organism evidence="2 3">
    <name type="scientific">Chiloscyllium punctatum</name>
    <name type="common">Brownbanded bambooshark</name>
    <name type="synonym">Hemiscyllium punctatum</name>
    <dbReference type="NCBI Taxonomy" id="137246"/>
    <lineage>
        <taxon>Eukaryota</taxon>
        <taxon>Metazoa</taxon>
        <taxon>Chordata</taxon>
        <taxon>Craniata</taxon>
        <taxon>Vertebrata</taxon>
        <taxon>Chondrichthyes</taxon>
        <taxon>Elasmobranchii</taxon>
        <taxon>Galeomorphii</taxon>
        <taxon>Galeoidea</taxon>
        <taxon>Orectolobiformes</taxon>
        <taxon>Hemiscylliidae</taxon>
        <taxon>Chiloscyllium</taxon>
    </lineage>
</organism>
<dbReference type="Gene3D" id="3.30.70.1820">
    <property type="entry name" value="L1 transposable element, RRM domain"/>
    <property type="match status" value="1"/>
</dbReference>
<proteinExistence type="predicted"/>
<evidence type="ECO:0000256" key="1">
    <source>
        <dbReference type="SAM" id="Coils"/>
    </source>
</evidence>
<dbReference type="STRING" id="137246.A0A401S2B5"/>
<gene>
    <name evidence="2" type="ORF">chiPu_0002921</name>
</gene>
<dbReference type="Proteomes" id="UP000287033">
    <property type="component" value="Unassembled WGS sequence"/>
</dbReference>
<keyword evidence="3" id="KW-1185">Reference proteome</keyword>
<dbReference type="OMA" id="MSGSKNT"/>
<dbReference type="PANTHER" id="PTHR11505">
    <property type="entry name" value="L1 TRANSPOSABLE ELEMENT-RELATED"/>
    <property type="match status" value="1"/>
</dbReference>
<keyword evidence="1" id="KW-0175">Coiled coil</keyword>
<name>A0A401S2B5_CHIPU</name>
<dbReference type="InterPro" id="IPR004244">
    <property type="entry name" value="Transposase_22"/>
</dbReference>